<organism evidence="7 8">
    <name type="scientific">Paenibacillus sediminis</name>
    <dbReference type="NCBI Taxonomy" id="664909"/>
    <lineage>
        <taxon>Bacteria</taxon>
        <taxon>Bacillati</taxon>
        <taxon>Bacillota</taxon>
        <taxon>Bacilli</taxon>
        <taxon>Bacillales</taxon>
        <taxon>Paenibacillaceae</taxon>
        <taxon>Paenibacillus</taxon>
    </lineage>
</organism>
<keyword evidence="8" id="KW-1185">Reference proteome</keyword>
<dbReference type="SUPFAM" id="SSF53098">
    <property type="entry name" value="Ribonuclease H-like"/>
    <property type="match status" value="1"/>
</dbReference>
<dbReference type="EC" id="3.1.22.4" evidence="7"/>
<sequence length="92" mass="9764">MHGAWSAVDRALASLGLAVAANITPTSVKKIVTGSGKAEKADVAQAVRKWLRLPDDYRFATDDESDAAAVILAHLISENLIGGIAPRERTRP</sequence>
<comment type="similarity">
    <text evidence="1">Belongs to the RuvC family.</text>
</comment>
<comment type="caution">
    <text evidence="7">The sequence shown here is derived from an EMBL/GenBank/DDBJ whole genome shotgun (WGS) entry which is preliminary data.</text>
</comment>
<proteinExistence type="inferred from homology"/>
<evidence type="ECO:0000256" key="4">
    <source>
        <dbReference type="ARBA" id="ARBA00023125"/>
    </source>
</evidence>
<keyword evidence="5" id="KW-0233">DNA recombination</keyword>
<keyword evidence="7" id="KW-0378">Hydrolase</keyword>
<name>A0ABS4H7U5_9BACL</name>
<accession>A0ABS4H7U5</accession>
<evidence type="ECO:0000256" key="3">
    <source>
        <dbReference type="ARBA" id="ARBA00022842"/>
    </source>
</evidence>
<keyword evidence="6" id="KW-0234">DNA repair</keyword>
<dbReference type="Proteomes" id="UP001519273">
    <property type="component" value="Unassembled WGS sequence"/>
</dbReference>
<dbReference type="Pfam" id="PF02075">
    <property type="entry name" value="RuvC"/>
    <property type="match status" value="1"/>
</dbReference>
<dbReference type="InterPro" id="IPR002176">
    <property type="entry name" value="X-over_junc_endoDNase_RuvC"/>
</dbReference>
<keyword evidence="2" id="KW-0227">DNA damage</keyword>
<evidence type="ECO:0000256" key="6">
    <source>
        <dbReference type="ARBA" id="ARBA00023204"/>
    </source>
</evidence>
<dbReference type="InterPro" id="IPR012337">
    <property type="entry name" value="RNaseH-like_sf"/>
</dbReference>
<evidence type="ECO:0000313" key="8">
    <source>
        <dbReference type="Proteomes" id="UP001519273"/>
    </source>
</evidence>
<keyword evidence="4" id="KW-0238">DNA-binding</keyword>
<evidence type="ECO:0000313" key="7">
    <source>
        <dbReference type="EMBL" id="MBP1938155.1"/>
    </source>
</evidence>
<reference evidence="7 8" key="1">
    <citation type="submission" date="2021-03" db="EMBL/GenBank/DDBJ databases">
        <title>Genomic Encyclopedia of Type Strains, Phase IV (KMG-IV): sequencing the most valuable type-strain genomes for metagenomic binning, comparative biology and taxonomic classification.</title>
        <authorList>
            <person name="Goeker M."/>
        </authorList>
    </citation>
    <scope>NUCLEOTIDE SEQUENCE [LARGE SCALE GENOMIC DNA]</scope>
    <source>
        <strain evidence="7 8">DSM 23491</strain>
    </source>
</reference>
<dbReference type="EMBL" id="JAGGKP010000011">
    <property type="protein sequence ID" value="MBP1938155.1"/>
    <property type="molecule type" value="Genomic_DNA"/>
</dbReference>
<protein>
    <submittedName>
        <fullName evidence="7">Crossover junction endodeoxyribonuclease RuvC</fullName>
        <ecNumber evidence="7">3.1.22.4</ecNumber>
    </submittedName>
</protein>
<gene>
    <name evidence="7" type="ORF">J2Z20_003074</name>
</gene>
<evidence type="ECO:0000256" key="1">
    <source>
        <dbReference type="ARBA" id="ARBA00009518"/>
    </source>
</evidence>
<evidence type="ECO:0000256" key="2">
    <source>
        <dbReference type="ARBA" id="ARBA00022763"/>
    </source>
</evidence>
<evidence type="ECO:0000256" key="5">
    <source>
        <dbReference type="ARBA" id="ARBA00023172"/>
    </source>
</evidence>
<keyword evidence="3" id="KW-0460">Magnesium</keyword>
<dbReference type="Gene3D" id="3.30.420.10">
    <property type="entry name" value="Ribonuclease H-like superfamily/Ribonuclease H"/>
    <property type="match status" value="1"/>
</dbReference>
<dbReference type="InterPro" id="IPR036397">
    <property type="entry name" value="RNaseH_sf"/>
</dbReference>
<dbReference type="GO" id="GO:0016787">
    <property type="term" value="F:hydrolase activity"/>
    <property type="evidence" value="ECO:0007669"/>
    <property type="project" value="UniProtKB-KW"/>
</dbReference>